<gene>
    <name evidence="1" type="ORF">HAX54_039370</name>
</gene>
<dbReference type="Proteomes" id="UP000823775">
    <property type="component" value="Unassembled WGS sequence"/>
</dbReference>
<name>A0ABS8VMY9_DATST</name>
<comment type="caution">
    <text evidence="1">The sequence shown here is derived from an EMBL/GenBank/DDBJ whole genome shotgun (WGS) entry which is preliminary data.</text>
</comment>
<sequence>MISFVAKPRRNPSDDIFFYKRTYSSNPAGKCTNKEIESKDWATNTRSIKGEQESTWTEAEIDIDLKDIWPKNEEIPGATEAVTFIVLGLEPGAHVLAEP</sequence>
<evidence type="ECO:0000313" key="2">
    <source>
        <dbReference type="Proteomes" id="UP000823775"/>
    </source>
</evidence>
<organism evidence="1 2">
    <name type="scientific">Datura stramonium</name>
    <name type="common">Jimsonweed</name>
    <name type="synonym">Common thornapple</name>
    <dbReference type="NCBI Taxonomy" id="4076"/>
    <lineage>
        <taxon>Eukaryota</taxon>
        <taxon>Viridiplantae</taxon>
        <taxon>Streptophyta</taxon>
        <taxon>Embryophyta</taxon>
        <taxon>Tracheophyta</taxon>
        <taxon>Spermatophyta</taxon>
        <taxon>Magnoliopsida</taxon>
        <taxon>eudicotyledons</taxon>
        <taxon>Gunneridae</taxon>
        <taxon>Pentapetalae</taxon>
        <taxon>asterids</taxon>
        <taxon>lamiids</taxon>
        <taxon>Solanales</taxon>
        <taxon>Solanaceae</taxon>
        <taxon>Solanoideae</taxon>
        <taxon>Datureae</taxon>
        <taxon>Datura</taxon>
    </lineage>
</organism>
<reference evidence="1 2" key="1">
    <citation type="journal article" date="2021" name="BMC Genomics">
        <title>Datura genome reveals duplications of psychoactive alkaloid biosynthetic genes and high mutation rate following tissue culture.</title>
        <authorList>
            <person name="Rajewski A."/>
            <person name="Carter-House D."/>
            <person name="Stajich J."/>
            <person name="Litt A."/>
        </authorList>
    </citation>
    <scope>NUCLEOTIDE SEQUENCE [LARGE SCALE GENOMIC DNA]</scope>
    <source>
        <strain evidence="1">AR-01</strain>
    </source>
</reference>
<evidence type="ECO:0000313" key="1">
    <source>
        <dbReference type="EMBL" id="MCE0481547.1"/>
    </source>
</evidence>
<accession>A0ABS8VMY9</accession>
<protein>
    <submittedName>
        <fullName evidence="1">Uncharacterized protein</fullName>
    </submittedName>
</protein>
<dbReference type="EMBL" id="JACEIK010005451">
    <property type="protein sequence ID" value="MCE0481547.1"/>
    <property type="molecule type" value="Genomic_DNA"/>
</dbReference>
<proteinExistence type="predicted"/>
<keyword evidence="2" id="KW-1185">Reference proteome</keyword>